<keyword evidence="3" id="KW-1185">Reference proteome</keyword>
<dbReference type="Proteomes" id="UP001314229">
    <property type="component" value="Unassembled WGS sequence"/>
</dbReference>
<feature type="region of interest" description="Disordered" evidence="1">
    <location>
        <begin position="1"/>
        <end position="23"/>
    </location>
</feature>
<evidence type="ECO:0000313" key="3">
    <source>
        <dbReference type="Proteomes" id="UP001314229"/>
    </source>
</evidence>
<accession>A0AAV1PI40</accession>
<name>A0AAV1PI40_SCOSC</name>
<proteinExistence type="predicted"/>
<dbReference type="AlphaFoldDB" id="A0AAV1PI40"/>
<protein>
    <submittedName>
        <fullName evidence="2">Uncharacterized protein</fullName>
    </submittedName>
</protein>
<gene>
    <name evidence="2" type="ORF">FSCOSCO3_A022237</name>
</gene>
<organism evidence="2 3">
    <name type="scientific">Scomber scombrus</name>
    <name type="common">Atlantic mackerel</name>
    <name type="synonym">Scomber vernalis</name>
    <dbReference type="NCBI Taxonomy" id="13677"/>
    <lineage>
        <taxon>Eukaryota</taxon>
        <taxon>Metazoa</taxon>
        <taxon>Chordata</taxon>
        <taxon>Craniata</taxon>
        <taxon>Vertebrata</taxon>
        <taxon>Euteleostomi</taxon>
        <taxon>Actinopterygii</taxon>
        <taxon>Neopterygii</taxon>
        <taxon>Teleostei</taxon>
        <taxon>Neoteleostei</taxon>
        <taxon>Acanthomorphata</taxon>
        <taxon>Pelagiaria</taxon>
        <taxon>Scombriformes</taxon>
        <taxon>Scombridae</taxon>
        <taxon>Scomber</taxon>
    </lineage>
</organism>
<evidence type="ECO:0000256" key="1">
    <source>
        <dbReference type="SAM" id="MobiDB-lite"/>
    </source>
</evidence>
<dbReference type="EMBL" id="CAWUFR010000144">
    <property type="protein sequence ID" value="CAK6969886.1"/>
    <property type="molecule type" value="Genomic_DNA"/>
</dbReference>
<reference evidence="2 3" key="1">
    <citation type="submission" date="2024-01" db="EMBL/GenBank/DDBJ databases">
        <authorList>
            <person name="Alioto T."/>
            <person name="Alioto T."/>
            <person name="Gomez Garrido J."/>
        </authorList>
    </citation>
    <scope>NUCLEOTIDE SEQUENCE [LARGE SCALE GENOMIC DNA]</scope>
</reference>
<sequence length="88" mass="9818">MQSTPAPQASCFPQVLSTDRQQRNRHRQASFYLTEYGSDIRATVHILSNTYMLAFTGFAVSCVIRRLATTPGVIIVTPRGNRLCTNTI</sequence>
<comment type="caution">
    <text evidence="2">The sequence shown here is derived from an EMBL/GenBank/DDBJ whole genome shotgun (WGS) entry which is preliminary data.</text>
</comment>
<evidence type="ECO:0000313" key="2">
    <source>
        <dbReference type="EMBL" id="CAK6969886.1"/>
    </source>
</evidence>